<keyword evidence="2" id="KW-0540">Nuclease</keyword>
<evidence type="ECO:0000313" key="3">
    <source>
        <dbReference type="Proteomes" id="UP001596353"/>
    </source>
</evidence>
<reference evidence="3" key="1">
    <citation type="journal article" date="2019" name="Int. J. Syst. Evol. Microbiol.">
        <title>The Global Catalogue of Microorganisms (GCM) 10K type strain sequencing project: providing services to taxonomists for standard genome sequencing and annotation.</title>
        <authorList>
            <consortium name="The Broad Institute Genomics Platform"/>
            <consortium name="The Broad Institute Genome Sequencing Center for Infectious Disease"/>
            <person name="Wu L."/>
            <person name="Ma J."/>
        </authorList>
    </citation>
    <scope>NUCLEOTIDE SEQUENCE [LARGE SCALE GENOMIC DNA]</scope>
    <source>
        <strain evidence="3">CCUG 66188</strain>
    </source>
</reference>
<keyword evidence="3" id="KW-1185">Reference proteome</keyword>
<comment type="caution">
    <text evidence="2">The sequence shown here is derived from an EMBL/GenBank/DDBJ whole genome shotgun (WGS) entry which is preliminary data.</text>
</comment>
<dbReference type="InterPro" id="IPR036691">
    <property type="entry name" value="Endo/exonu/phosph_ase_sf"/>
</dbReference>
<proteinExistence type="predicted"/>
<evidence type="ECO:0000313" key="2">
    <source>
        <dbReference type="EMBL" id="MFC6758582.1"/>
    </source>
</evidence>
<feature type="domain" description="Endonuclease/exonuclease/phosphatase" evidence="1">
    <location>
        <begin position="3"/>
        <end position="147"/>
    </location>
</feature>
<dbReference type="GO" id="GO:0004519">
    <property type="term" value="F:endonuclease activity"/>
    <property type="evidence" value="ECO:0007669"/>
    <property type="project" value="UniProtKB-KW"/>
</dbReference>
<dbReference type="Gene3D" id="3.60.10.10">
    <property type="entry name" value="Endonuclease/exonuclease/phosphatase"/>
    <property type="match status" value="1"/>
</dbReference>
<dbReference type="EMBL" id="JBHSWG010000001">
    <property type="protein sequence ID" value="MFC6758582.1"/>
    <property type="molecule type" value="Genomic_DNA"/>
</dbReference>
<sequence>MVDVLVTARADILVLQGVDYDLEGRTLEALAAQLKARGLTYPYRYAGPPNAGLMTDLDLDGDSRVGGPGDAQGFGHFFGQGAMAILSRFPIRQSEVQDYSTLLWRELPGALLPGTRQAPFPSAEALAIQRLSSNGHWVVPISHPALGPIHILTYHAAPPVFDGPEDRNGRRNHDETEFWRQYLDGQFGPRLLHGLS</sequence>
<accession>A0ABW2AZ36</accession>
<dbReference type="SUPFAM" id="SSF56219">
    <property type="entry name" value="DNase I-like"/>
    <property type="match status" value="1"/>
</dbReference>
<name>A0ABW2AZ36_9RHOB</name>
<dbReference type="Proteomes" id="UP001596353">
    <property type="component" value="Unassembled WGS sequence"/>
</dbReference>
<evidence type="ECO:0000259" key="1">
    <source>
        <dbReference type="Pfam" id="PF03372"/>
    </source>
</evidence>
<protein>
    <submittedName>
        <fullName evidence="2">Endonuclease/exonuclease/phosphatase family protein</fullName>
    </submittedName>
</protein>
<keyword evidence="2" id="KW-0378">Hydrolase</keyword>
<gene>
    <name evidence="2" type="ORF">ACFQFQ_02195</name>
</gene>
<organism evidence="2 3">
    <name type="scientific">Sulfitobacter porphyrae</name>
    <dbReference type="NCBI Taxonomy" id="1246864"/>
    <lineage>
        <taxon>Bacteria</taxon>
        <taxon>Pseudomonadati</taxon>
        <taxon>Pseudomonadota</taxon>
        <taxon>Alphaproteobacteria</taxon>
        <taxon>Rhodobacterales</taxon>
        <taxon>Roseobacteraceae</taxon>
        <taxon>Sulfitobacter</taxon>
    </lineage>
</organism>
<keyword evidence="2" id="KW-0255">Endonuclease</keyword>
<dbReference type="InterPro" id="IPR005135">
    <property type="entry name" value="Endo/exonuclease/phosphatase"/>
</dbReference>
<dbReference type="Pfam" id="PF03372">
    <property type="entry name" value="Exo_endo_phos"/>
    <property type="match status" value="1"/>
</dbReference>